<organism evidence="10 11">
    <name type="scientific">Carboxylicivirga linearis</name>
    <dbReference type="NCBI Taxonomy" id="1628157"/>
    <lineage>
        <taxon>Bacteria</taxon>
        <taxon>Pseudomonadati</taxon>
        <taxon>Bacteroidota</taxon>
        <taxon>Bacteroidia</taxon>
        <taxon>Marinilabiliales</taxon>
        <taxon>Marinilabiliaceae</taxon>
        <taxon>Carboxylicivirga</taxon>
    </lineage>
</organism>
<keyword evidence="6 7" id="KW-0998">Cell outer membrane</keyword>
<evidence type="ECO:0000256" key="5">
    <source>
        <dbReference type="ARBA" id="ARBA00023136"/>
    </source>
</evidence>
<keyword evidence="11" id="KW-1185">Reference proteome</keyword>
<dbReference type="Gene3D" id="2.170.130.10">
    <property type="entry name" value="TonB-dependent receptor, plug domain"/>
    <property type="match status" value="1"/>
</dbReference>
<dbReference type="NCBIfam" id="TIGR04057">
    <property type="entry name" value="SusC_RagA_signa"/>
    <property type="match status" value="1"/>
</dbReference>
<evidence type="ECO:0000256" key="2">
    <source>
        <dbReference type="ARBA" id="ARBA00022448"/>
    </source>
</evidence>
<evidence type="ECO:0000313" key="10">
    <source>
        <dbReference type="EMBL" id="MBS2100383.1"/>
    </source>
</evidence>
<dbReference type="PROSITE" id="PS52016">
    <property type="entry name" value="TONB_DEPENDENT_REC_3"/>
    <property type="match status" value="1"/>
</dbReference>
<reference evidence="10 11" key="1">
    <citation type="journal article" date="2015" name="Int. J. Syst. Evol. Microbiol.">
        <title>Carboxylicivirga linearis sp. nov., isolated from a sea cucumber culture pond.</title>
        <authorList>
            <person name="Wang F.Q."/>
            <person name="Zhou Y.X."/>
            <person name="Lin X.Z."/>
            <person name="Chen G.J."/>
            <person name="Du Z.J."/>
        </authorList>
    </citation>
    <scope>NUCLEOTIDE SEQUENCE [LARGE SCALE GENOMIC DNA]</scope>
    <source>
        <strain evidence="10 11">FB218</strain>
    </source>
</reference>
<dbReference type="Pfam" id="PF07715">
    <property type="entry name" value="Plug"/>
    <property type="match status" value="1"/>
</dbReference>
<comment type="similarity">
    <text evidence="7">Belongs to the TonB-dependent receptor family.</text>
</comment>
<keyword evidence="4 7" id="KW-0812">Transmembrane</keyword>
<keyword evidence="2 7" id="KW-0813">Transport</keyword>
<dbReference type="SUPFAM" id="SSF49464">
    <property type="entry name" value="Carboxypeptidase regulatory domain-like"/>
    <property type="match status" value="1"/>
</dbReference>
<keyword evidence="3 7" id="KW-1134">Transmembrane beta strand</keyword>
<dbReference type="NCBIfam" id="TIGR04056">
    <property type="entry name" value="OMP_RagA_SusC"/>
    <property type="match status" value="1"/>
</dbReference>
<keyword evidence="8" id="KW-0732">Signal</keyword>
<evidence type="ECO:0000256" key="3">
    <source>
        <dbReference type="ARBA" id="ARBA00022452"/>
    </source>
</evidence>
<keyword evidence="5 7" id="KW-0472">Membrane</keyword>
<evidence type="ECO:0000313" key="11">
    <source>
        <dbReference type="Proteomes" id="UP000708576"/>
    </source>
</evidence>
<accession>A0ABS5JZQ8</accession>
<dbReference type="Gene3D" id="2.40.170.20">
    <property type="entry name" value="TonB-dependent receptor, beta-barrel domain"/>
    <property type="match status" value="1"/>
</dbReference>
<evidence type="ECO:0000256" key="8">
    <source>
        <dbReference type="SAM" id="SignalP"/>
    </source>
</evidence>
<feature type="signal peptide" evidence="8">
    <location>
        <begin position="1"/>
        <end position="21"/>
    </location>
</feature>
<sequence>MKQLLNYLLLMFFISSGSVLAQNNVLTGTITDIADGEPMIGVTVVVKGTTVGTVTNFEGTYNLKVPADAEAIVYSFIGYKAEEVAYAGQQVIDIVLQDDSETIDEIVVTGYGIQKKGTYTGSAEVVSAEALEQVPVASFDQALQGRAAGVVSVGSSGRPGAGSTVRIRGMSSINAGSEPLYIMDGVPITSGQFSSLNQNDIENVTILKDATATSLYGSRASNGVIVITTKKGQAGMMKVQYRGQYGYNQIARDNYNMMNTEERIWYEEAIGLKSYTPQEKMVLMRTDTNWLDEVLKNAMTQSHEISFSGGNDRTVFYVSGSYYYQDGIQYRSDFERYNTRINLETKVSDRVIFGTNLTIGYEQNNLTVSPDSDAGAATNVYNPIFASRLLLPYLEPRNADGSYNSTNYPFANPIEQVMLNENSTNTVKIVGSAYMQAELAPKLVFKTNLGFDFYDYTAHSYLHPDSEWGQPYGGLTSRAFRRNFRFTPTNTLNYNFSIDERHNFNLLGGQELVINNFENFGVAARSLPSDKVGNLGSAAEIDSWAGGFEDYTFASFFTNVNYNYNYKYLVDFSVRQDGSSRFGANNRWGTFWSAGAGWNMQEEEFIKDIHWIDQLKLRGSIGTTGNANIGNYEHLALWGYDTYMNNSGAIFYQYANEDLTWEKKLKTNVAIDLAFLRRYRAKVELYSETTKDMLYFVPTSLTSGISGRMENIGEMNNSGIEFEFEADVIRTKDFGFTVNANVAYNRNRVTKLYGDINEIDNVSTIIEVDRSFGTFYLAEWAGVNTTNGKGMWYTADGEVTEEYSDAHRVVHEGKSFLAPWSGGFTTSFSYKNLELSAFFTWMADKWMINNTRYFTDSNGMFATYNQSADMLDFWQKPGDVSANPHPKYQDNQMDTRLLEDASFMRLKNLTLSYRFNPELVGKTNLFTGCRVYAQGQNLLTFTKYSGFDPEFFGASEANMYPHVRTFTFGIDLSF</sequence>
<dbReference type="InterPro" id="IPR036942">
    <property type="entry name" value="Beta-barrel_TonB_sf"/>
</dbReference>
<feature type="domain" description="TonB-dependent receptor plug" evidence="9">
    <location>
        <begin position="119"/>
        <end position="224"/>
    </location>
</feature>
<dbReference type="InterPro" id="IPR012910">
    <property type="entry name" value="Plug_dom"/>
</dbReference>
<evidence type="ECO:0000256" key="1">
    <source>
        <dbReference type="ARBA" id="ARBA00004571"/>
    </source>
</evidence>
<dbReference type="RefSeq" id="WP_212218113.1">
    <property type="nucleotide sequence ID" value="NZ_JAGUCO010000022.1"/>
</dbReference>
<dbReference type="Proteomes" id="UP000708576">
    <property type="component" value="Unassembled WGS sequence"/>
</dbReference>
<proteinExistence type="inferred from homology"/>
<comment type="subcellular location">
    <subcellularLocation>
        <location evidence="1 7">Cell outer membrane</location>
        <topology evidence="1 7">Multi-pass membrane protein</topology>
    </subcellularLocation>
</comment>
<dbReference type="EMBL" id="JAGUCO010000022">
    <property type="protein sequence ID" value="MBS2100383.1"/>
    <property type="molecule type" value="Genomic_DNA"/>
</dbReference>
<dbReference type="InterPro" id="IPR037066">
    <property type="entry name" value="Plug_dom_sf"/>
</dbReference>
<dbReference type="Pfam" id="PF13715">
    <property type="entry name" value="CarbopepD_reg_2"/>
    <property type="match status" value="1"/>
</dbReference>
<dbReference type="Gene3D" id="2.60.40.1120">
    <property type="entry name" value="Carboxypeptidase-like, regulatory domain"/>
    <property type="match status" value="1"/>
</dbReference>
<protein>
    <submittedName>
        <fullName evidence="10">TonB-dependent receptor</fullName>
    </submittedName>
</protein>
<dbReference type="InterPro" id="IPR008969">
    <property type="entry name" value="CarboxyPept-like_regulatory"/>
</dbReference>
<dbReference type="InterPro" id="IPR023997">
    <property type="entry name" value="TonB-dep_OMP_SusC/RagA_CS"/>
</dbReference>
<feature type="chain" id="PRO_5045206158" evidence="8">
    <location>
        <begin position="22"/>
        <end position="974"/>
    </location>
</feature>
<evidence type="ECO:0000256" key="6">
    <source>
        <dbReference type="ARBA" id="ARBA00023237"/>
    </source>
</evidence>
<comment type="caution">
    <text evidence="10">The sequence shown here is derived from an EMBL/GenBank/DDBJ whole genome shotgun (WGS) entry which is preliminary data.</text>
</comment>
<evidence type="ECO:0000259" key="9">
    <source>
        <dbReference type="Pfam" id="PF07715"/>
    </source>
</evidence>
<evidence type="ECO:0000256" key="7">
    <source>
        <dbReference type="PROSITE-ProRule" id="PRU01360"/>
    </source>
</evidence>
<evidence type="ECO:0000256" key="4">
    <source>
        <dbReference type="ARBA" id="ARBA00022692"/>
    </source>
</evidence>
<dbReference type="InterPro" id="IPR039426">
    <property type="entry name" value="TonB-dep_rcpt-like"/>
</dbReference>
<dbReference type="InterPro" id="IPR023996">
    <property type="entry name" value="TonB-dep_OMP_SusC/RagA"/>
</dbReference>
<gene>
    <name evidence="10" type="ORF">KEM10_19010</name>
</gene>
<name>A0ABS5JZQ8_9BACT</name>
<dbReference type="SUPFAM" id="SSF56935">
    <property type="entry name" value="Porins"/>
    <property type="match status" value="1"/>
</dbReference>
<keyword evidence="10" id="KW-0675">Receptor</keyword>